<dbReference type="EMBL" id="LYPC01000014">
    <property type="protein sequence ID" value="OCT15507.1"/>
    <property type="molecule type" value="Genomic_DNA"/>
</dbReference>
<dbReference type="InterPro" id="IPR017853">
    <property type="entry name" value="GH"/>
</dbReference>
<sequence length="660" mass="73424">MKTKSLHFDDIIQVSTSADQWKVNKSDPVGGWFIECERIASRFMERIGPICLEKAVRWLSLSRIDPYWMEPYVGATGEAIPADTQLLLWERSDGLYGVILPLVCADCRTTLASDEHGIHLRIKGELPASDEATVALAYIGYGADYAALVEKAMHAAAARVKTFRLREAKSAPPFLQGLGWCTWDAFYHEVDEAKLLEGLESFKTGGVIPQFIILDDGAWDTEGDWISDFSINASKFPSGLGPFIQKVKQCYGVTWFGIWHAFQGYWAGIQPEGALARRFAWFHNRAVIRPWAPEEVDLYLVEPEEAPRLYNELYQFLAEVGVDMVKVDGQSALELFAHGKRNVVSTMRAYQEAMQSAAQRYFDGNLIHSMCHGSDIPFHMNSSLVWRNSQDYFPTKGMADQQKHIYVNAMNNIWSSTFAIPDWDMFQTHQEGAAFHAAARSISGGPIYVCDKPGQQNFDLLQKLTISGGVVLRCESPALPTADCVLVNCLGFPQILKVRNYAGVSGLLGLFHCFKGGGRLSTSISSRAIPGLTGERFAVYCNRQQMLRIVAAEEELQLTLDTAEYELVSFTPIQRGFAPIGITDKFNHAGSIAEWEVTENGHKVFVKDGGAVILMYCETIPQEVRIDGCGTDFTYDEVHGILHISAPIGNAVVIEVLLTK</sequence>
<accession>A0A1C1A4L3</accession>
<dbReference type="PANTHER" id="PTHR31268:SF32">
    <property type="entry name" value="GALACTINOL--SUCROSE GALACTOSYLTRANSFERASE 2-RELATED"/>
    <property type="match status" value="1"/>
</dbReference>
<keyword evidence="1" id="KW-0119">Carbohydrate metabolism</keyword>
<dbReference type="STRING" id="512399.A8709_15645"/>
<name>A0A1C1A4L3_9BACL</name>
<dbReference type="RefSeq" id="WP_065852417.1">
    <property type="nucleotide sequence ID" value="NZ_LYPC01000014.1"/>
</dbReference>
<comment type="caution">
    <text evidence="2">The sequence shown here is derived from an EMBL/GenBank/DDBJ whole genome shotgun (WGS) entry which is preliminary data.</text>
</comment>
<dbReference type="PANTHER" id="PTHR31268">
    <property type="match status" value="1"/>
</dbReference>
<evidence type="ECO:0000313" key="3">
    <source>
        <dbReference type="Proteomes" id="UP000093309"/>
    </source>
</evidence>
<evidence type="ECO:0008006" key="4">
    <source>
        <dbReference type="Google" id="ProtNLM"/>
    </source>
</evidence>
<dbReference type="Gene3D" id="3.20.20.70">
    <property type="entry name" value="Aldolase class I"/>
    <property type="match status" value="1"/>
</dbReference>
<dbReference type="InterPro" id="IPR008811">
    <property type="entry name" value="Glycosyl_hydrolases_36"/>
</dbReference>
<protein>
    <recommendedName>
        <fullName evidence="4">Raffinose synthase</fullName>
    </recommendedName>
</protein>
<proteinExistence type="predicted"/>
<keyword evidence="3" id="KW-1185">Reference proteome</keyword>
<gene>
    <name evidence="2" type="ORF">A8709_15645</name>
</gene>
<organism evidence="2 3">
    <name type="scientific">Paenibacillus pectinilyticus</name>
    <dbReference type="NCBI Taxonomy" id="512399"/>
    <lineage>
        <taxon>Bacteria</taxon>
        <taxon>Bacillati</taxon>
        <taxon>Bacillota</taxon>
        <taxon>Bacilli</taxon>
        <taxon>Bacillales</taxon>
        <taxon>Paenibacillaceae</taxon>
        <taxon>Paenibacillus</taxon>
    </lineage>
</organism>
<dbReference type="AlphaFoldDB" id="A0A1C1A4L3"/>
<evidence type="ECO:0000256" key="1">
    <source>
        <dbReference type="ARBA" id="ARBA00023277"/>
    </source>
</evidence>
<dbReference type="Pfam" id="PF05691">
    <property type="entry name" value="Raffinose_syn"/>
    <property type="match status" value="3"/>
</dbReference>
<reference evidence="3" key="1">
    <citation type="submission" date="2016-05" db="EMBL/GenBank/DDBJ databases">
        <title>Paenibacillus oryzae. sp. nov., isolated from the rice root.</title>
        <authorList>
            <person name="Zhang J."/>
            <person name="Zhang X."/>
        </authorList>
    </citation>
    <scope>NUCLEOTIDE SEQUENCE [LARGE SCALE GENOMIC DNA]</scope>
    <source>
        <strain evidence="3">KCTC13222</strain>
    </source>
</reference>
<dbReference type="Proteomes" id="UP000093309">
    <property type="component" value="Unassembled WGS sequence"/>
</dbReference>
<dbReference type="SUPFAM" id="SSF51445">
    <property type="entry name" value="(Trans)glycosidases"/>
    <property type="match status" value="1"/>
</dbReference>
<dbReference type="InterPro" id="IPR013785">
    <property type="entry name" value="Aldolase_TIM"/>
</dbReference>
<dbReference type="OrthoDB" id="9758822at2"/>
<evidence type="ECO:0000313" key="2">
    <source>
        <dbReference type="EMBL" id="OCT15507.1"/>
    </source>
</evidence>